<dbReference type="AlphaFoldDB" id="A0A7T3RCA1"/>
<organism evidence="3 4">
    <name type="scientific">Treponema peruense</name>
    <dbReference type="NCBI Taxonomy" id="2787628"/>
    <lineage>
        <taxon>Bacteria</taxon>
        <taxon>Pseudomonadati</taxon>
        <taxon>Spirochaetota</taxon>
        <taxon>Spirochaetia</taxon>
        <taxon>Spirochaetales</taxon>
        <taxon>Treponemataceae</taxon>
        <taxon>Treponema</taxon>
    </lineage>
</organism>
<dbReference type="Proteomes" id="UP000595224">
    <property type="component" value="Chromosome"/>
</dbReference>
<dbReference type="Gene3D" id="3.30.70.270">
    <property type="match status" value="2"/>
</dbReference>
<dbReference type="SUPFAM" id="SSF141868">
    <property type="entry name" value="EAL domain-like"/>
    <property type="match status" value="1"/>
</dbReference>
<protein>
    <submittedName>
        <fullName evidence="3">EAL domain-containing protein</fullName>
    </submittedName>
</protein>
<feature type="domain" description="GGDEF" evidence="2">
    <location>
        <begin position="164"/>
        <end position="287"/>
    </location>
</feature>
<dbReference type="EMBL" id="CP064936">
    <property type="protein sequence ID" value="QQA00473.1"/>
    <property type="molecule type" value="Genomic_DNA"/>
</dbReference>
<dbReference type="GO" id="GO:0071111">
    <property type="term" value="F:cyclic-guanylate-specific phosphodiesterase activity"/>
    <property type="evidence" value="ECO:0007669"/>
    <property type="project" value="InterPro"/>
</dbReference>
<evidence type="ECO:0000313" key="3">
    <source>
        <dbReference type="EMBL" id="QQA00473.1"/>
    </source>
</evidence>
<dbReference type="PANTHER" id="PTHR33121:SF79">
    <property type="entry name" value="CYCLIC DI-GMP PHOSPHODIESTERASE PDED-RELATED"/>
    <property type="match status" value="1"/>
</dbReference>
<dbReference type="Gene3D" id="3.30.450.20">
    <property type="entry name" value="PAS domain"/>
    <property type="match status" value="1"/>
</dbReference>
<dbReference type="InterPro" id="IPR050706">
    <property type="entry name" value="Cyclic-di-GMP_PDE-like"/>
</dbReference>
<dbReference type="PROSITE" id="PS50887">
    <property type="entry name" value="GGDEF"/>
    <property type="match status" value="2"/>
</dbReference>
<gene>
    <name evidence="3" type="ORF">IWA51_09375</name>
</gene>
<dbReference type="CDD" id="cd01949">
    <property type="entry name" value="GGDEF"/>
    <property type="match status" value="1"/>
</dbReference>
<dbReference type="SUPFAM" id="SSF55785">
    <property type="entry name" value="PYP-like sensor domain (PAS domain)"/>
    <property type="match status" value="1"/>
</dbReference>
<dbReference type="KEGG" id="tper:IWA51_09375"/>
<evidence type="ECO:0000259" key="2">
    <source>
        <dbReference type="PROSITE" id="PS50887"/>
    </source>
</evidence>
<dbReference type="NCBIfam" id="TIGR00254">
    <property type="entry name" value="GGDEF"/>
    <property type="match status" value="2"/>
</dbReference>
<dbReference type="SUPFAM" id="SSF55073">
    <property type="entry name" value="Nucleotide cyclase"/>
    <property type="match status" value="2"/>
</dbReference>
<dbReference type="RefSeq" id="WP_198442215.1">
    <property type="nucleotide sequence ID" value="NZ_CBCSHE010000009.1"/>
</dbReference>
<name>A0A7T3RCA1_9SPIR</name>
<accession>A0A7T3RCA1</accession>
<dbReference type="Pfam" id="PF00990">
    <property type="entry name" value="GGDEF"/>
    <property type="match status" value="2"/>
</dbReference>
<feature type="domain" description="EAL" evidence="1">
    <location>
        <begin position="296"/>
        <end position="551"/>
    </location>
</feature>
<dbReference type="PROSITE" id="PS50883">
    <property type="entry name" value="EAL"/>
    <property type="match status" value="1"/>
</dbReference>
<dbReference type="InterPro" id="IPR035919">
    <property type="entry name" value="EAL_sf"/>
</dbReference>
<dbReference type="InterPro" id="IPR029787">
    <property type="entry name" value="Nucleotide_cyclase"/>
</dbReference>
<proteinExistence type="predicted"/>
<keyword evidence="4" id="KW-1185">Reference proteome</keyword>
<dbReference type="CDD" id="cd01948">
    <property type="entry name" value="EAL"/>
    <property type="match status" value="1"/>
</dbReference>
<evidence type="ECO:0000259" key="1">
    <source>
        <dbReference type="PROSITE" id="PS50883"/>
    </source>
</evidence>
<dbReference type="Pfam" id="PF00563">
    <property type="entry name" value="EAL"/>
    <property type="match status" value="1"/>
</dbReference>
<dbReference type="InterPro" id="IPR001633">
    <property type="entry name" value="EAL_dom"/>
</dbReference>
<dbReference type="SMART" id="SM00267">
    <property type="entry name" value="GGDEF"/>
    <property type="match status" value="1"/>
</dbReference>
<evidence type="ECO:0000313" key="4">
    <source>
        <dbReference type="Proteomes" id="UP000595224"/>
    </source>
</evidence>
<dbReference type="InterPro" id="IPR043128">
    <property type="entry name" value="Rev_trsase/Diguanyl_cyclase"/>
</dbReference>
<dbReference type="Gene3D" id="3.20.20.450">
    <property type="entry name" value="EAL domain"/>
    <property type="match status" value="1"/>
</dbReference>
<dbReference type="InterPro" id="IPR000160">
    <property type="entry name" value="GGDEF_dom"/>
</dbReference>
<sequence>MNTVEDSNYEYQIKAYLDAIRCFGENTDDYLYVYEIRKNRLWFSGNAIREKYNLLKDGKEYCSLDEWFSIVYPPDIKFLKESTVSRRWNKKNTYNINYRILDKDKNPIWVNNRGKLRFDEAGKPLVLVGRVSDVVLKQMVDPLTNLFNKTKLLEDGKNAQNSGIRGYFLLVGIDDLRKINIKYGWDYGNRIIMHVAETLNELSQGKYGVYRMDGDCLAVRLVNATKEETQNFFDEAQKILSLTCTISGGSAEFKNKKGEAENAYQYAEEALSKSKKVSKAMLQFFSEEDYKKKIADTLLLDELNQSVKNGFRGFSLCYQPQIKSSVYDLFGAEALLRYNSPSVGRQMPDRFIPMLENSGLIYPVGLWVLETALKQCAVWRKNSPKFHISVNVSYVQLKNSHITRDVLDKLYASGLPGSALTIEITESMQLQDYEHFNEIVSAWKEEGIEISVDDFGTGYSSLAYLKNLAVDEIKIDKSFVSKVYTNTYNYLLLKNMMDLADSTQIRVCCEGVEDDKELQVLEELNPFLFQGYLFSKPCEKKDFEKLFFNGDNSEYKELRKKISGIQKKNFDRFLNFKPLEVLKATEVGLWIMRIDKKAGVYEMYADETMRHVMGASDKNLSPEEYYQFWYSRINSGYYTYVLESLDRMAHDGSIVQFQYTWIHPELGDVLVRGTGARIEDSDGMVCLQGYHGMINNLVRPEFIEKAVMAESFDYDENRGMIYFHSQRSLLAGEEIHEGNFPESWINKKIVHPHFASDFRKIFIGVDKKDNFDDMELMLKTKHGDYGWFKLSARHLGLSEDEKSSLFVQLVQEDNERLVNLENMRIKDFYMASLSDSIAYAELDMECGWIQELGGLWQKLENEFEGKVDNLLQYLSDKRNECAGEDSYIGVEKEYSGEGLRKFIESETDKKTRFVIYKSIIEGNERWVKLVIHTFKDNFSGSVYALLCLKDVDERIKNEIVLKEVAEKDSLTHLLNRKSFEKHIDGYLDFAGRSGEGVYILFDIDYFKSINDKFGHLKGDEILKKNGTYSF</sequence>
<dbReference type="PANTHER" id="PTHR33121">
    <property type="entry name" value="CYCLIC DI-GMP PHOSPHODIESTERASE PDEF"/>
    <property type="match status" value="1"/>
</dbReference>
<dbReference type="InterPro" id="IPR013655">
    <property type="entry name" value="PAS_fold_3"/>
</dbReference>
<reference evidence="3 4" key="1">
    <citation type="submission" date="2020-11" db="EMBL/GenBank/DDBJ databases">
        <title>Treponema Peruensis nv. sp., first commensal Treponema isolated from human feces.</title>
        <authorList>
            <person name="Belkhou C."/>
            <person name="Raes J."/>
        </authorList>
    </citation>
    <scope>NUCLEOTIDE SEQUENCE [LARGE SCALE GENOMIC DNA]</scope>
    <source>
        <strain evidence="3 4">RCC2812</strain>
    </source>
</reference>
<feature type="domain" description="GGDEF" evidence="2">
    <location>
        <begin position="994"/>
        <end position="1030"/>
    </location>
</feature>
<dbReference type="SMART" id="SM00052">
    <property type="entry name" value="EAL"/>
    <property type="match status" value="1"/>
</dbReference>
<dbReference type="InterPro" id="IPR035965">
    <property type="entry name" value="PAS-like_dom_sf"/>
</dbReference>
<dbReference type="Pfam" id="PF08447">
    <property type="entry name" value="PAS_3"/>
    <property type="match status" value="1"/>
</dbReference>